<comment type="subcellular location">
    <subcellularLocation>
        <location evidence="1">Membrane</location>
        <topology evidence="1">Multi-pass membrane protein</topology>
    </subcellularLocation>
</comment>
<keyword evidence="3 5" id="KW-1133">Transmembrane helix</keyword>
<dbReference type="InterPro" id="IPR002657">
    <property type="entry name" value="BilAc:Na_symport/Acr3"/>
</dbReference>
<dbReference type="PANTHER" id="PTHR10361">
    <property type="entry name" value="SODIUM-BILE ACID COTRANSPORTER"/>
    <property type="match status" value="1"/>
</dbReference>
<reference evidence="6 7" key="1">
    <citation type="submission" date="2018-01" db="EMBL/GenBank/DDBJ databases">
        <title>Metagenomic assembled genomes from two thermal pools in the Uzon Caldera, Kamchatka, Russia.</title>
        <authorList>
            <person name="Wilkins L."/>
            <person name="Ettinger C."/>
        </authorList>
    </citation>
    <scope>NUCLEOTIDE SEQUENCE [LARGE SCALE GENOMIC DNA]</scope>
    <source>
        <strain evidence="6">ZAV-07</strain>
    </source>
</reference>
<proteinExistence type="predicted"/>
<sequence length="309" mass="34942">MKRVIEFIENNTSFIITLGIPLGLMFPQFAVLKPYLTEFLMLVLFFTFLKLEFQDLLKVSKKVKLILFAVVFDLILLPISVFVILKILKVEDFLLASYLLFSAVPAGVASASITDILEGDTILSTTIIIITHIIAPITIPLLFYILLRKVIHVDYLNISTTLIKLIFIPLILSQIFKYTFKRLTTQIASKNKVITTLILLLLGTTISAINYNFIVKNPIESIGFILFSIPIYLLFMIVPFYITPFLPMKERISIFATKTFMNVTIGVILALSFLDTKASLVLTLAQIPWSLMIFPSEILIKLNKKAPAK</sequence>
<evidence type="ECO:0000313" key="6">
    <source>
        <dbReference type="EMBL" id="PMP68802.1"/>
    </source>
</evidence>
<evidence type="ECO:0008006" key="8">
    <source>
        <dbReference type="Google" id="ProtNLM"/>
    </source>
</evidence>
<dbReference type="Gene3D" id="1.20.1530.20">
    <property type="match status" value="1"/>
</dbReference>
<dbReference type="InterPro" id="IPR038770">
    <property type="entry name" value="Na+/solute_symporter_sf"/>
</dbReference>
<keyword evidence="2 5" id="KW-0812">Transmembrane</keyword>
<gene>
    <name evidence="6" type="ORF">C0189_00565</name>
</gene>
<comment type="caution">
    <text evidence="6">The sequence shown here is derived from an EMBL/GenBank/DDBJ whole genome shotgun (WGS) entry which is preliminary data.</text>
</comment>
<protein>
    <recommendedName>
        <fullName evidence="8">Arsenic resistance protein</fullName>
    </recommendedName>
</protein>
<dbReference type="EMBL" id="PNIL01000006">
    <property type="protein sequence ID" value="PMP68802.1"/>
    <property type="molecule type" value="Genomic_DNA"/>
</dbReference>
<accession>A0A2J6WFV2</accession>
<keyword evidence="4 5" id="KW-0472">Membrane</keyword>
<dbReference type="InterPro" id="IPR004710">
    <property type="entry name" value="Bilac:Na_transpt"/>
</dbReference>
<feature type="transmembrane region" description="Helical" evidence="5">
    <location>
        <begin position="93"/>
        <end position="114"/>
    </location>
</feature>
<organism evidence="6 7">
    <name type="scientific">Caldisericum exile</name>
    <dbReference type="NCBI Taxonomy" id="693075"/>
    <lineage>
        <taxon>Bacteria</taxon>
        <taxon>Pseudomonadati</taxon>
        <taxon>Caldisericota/Cryosericota group</taxon>
        <taxon>Caldisericota</taxon>
        <taxon>Caldisericia</taxon>
        <taxon>Caldisericales</taxon>
        <taxon>Caldisericaceae</taxon>
        <taxon>Caldisericum</taxon>
    </lineage>
</organism>
<feature type="transmembrane region" description="Helical" evidence="5">
    <location>
        <begin position="254"/>
        <end position="274"/>
    </location>
</feature>
<feature type="transmembrane region" description="Helical" evidence="5">
    <location>
        <begin position="65"/>
        <end position="87"/>
    </location>
</feature>
<feature type="transmembrane region" description="Helical" evidence="5">
    <location>
        <begin position="193"/>
        <end position="215"/>
    </location>
</feature>
<dbReference type="PANTHER" id="PTHR10361:SF28">
    <property type="entry name" value="P3 PROTEIN-RELATED"/>
    <property type="match status" value="1"/>
</dbReference>
<feature type="transmembrane region" description="Helical" evidence="5">
    <location>
        <begin position="221"/>
        <end position="242"/>
    </location>
</feature>
<evidence type="ECO:0000256" key="4">
    <source>
        <dbReference type="ARBA" id="ARBA00023136"/>
    </source>
</evidence>
<dbReference type="GO" id="GO:0016020">
    <property type="term" value="C:membrane"/>
    <property type="evidence" value="ECO:0007669"/>
    <property type="project" value="UniProtKB-SubCell"/>
</dbReference>
<dbReference type="Pfam" id="PF01758">
    <property type="entry name" value="SBF"/>
    <property type="match status" value="1"/>
</dbReference>
<feature type="transmembrane region" description="Helical" evidence="5">
    <location>
        <begin position="153"/>
        <end position="172"/>
    </location>
</feature>
<feature type="transmembrane region" description="Helical" evidence="5">
    <location>
        <begin position="12"/>
        <end position="29"/>
    </location>
</feature>
<name>A0A2J6WFV2_9BACT</name>
<feature type="transmembrane region" description="Helical" evidence="5">
    <location>
        <begin position="126"/>
        <end position="147"/>
    </location>
</feature>
<evidence type="ECO:0000256" key="5">
    <source>
        <dbReference type="SAM" id="Phobius"/>
    </source>
</evidence>
<evidence type="ECO:0000256" key="1">
    <source>
        <dbReference type="ARBA" id="ARBA00004141"/>
    </source>
</evidence>
<dbReference type="AlphaFoldDB" id="A0A2J6WFV2"/>
<evidence type="ECO:0000313" key="7">
    <source>
        <dbReference type="Proteomes" id="UP000237040"/>
    </source>
</evidence>
<evidence type="ECO:0000256" key="3">
    <source>
        <dbReference type="ARBA" id="ARBA00022989"/>
    </source>
</evidence>
<dbReference type="Proteomes" id="UP000237040">
    <property type="component" value="Unassembled WGS sequence"/>
</dbReference>
<evidence type="ECO:0000256" key="2">
    <source>
        <dbReference type="ARBA" id="ARBA00022692"/>
    </source>
</evidence>